<dbReference type="GO" id="GO:0008171">
    <property type="term" value="F:O-methyltransferase activity"/>
    <property type="evidence" value="ECO:0007669"/>
    <property type="project" value="InterPro"/>
</dbReference>
<dbReference type="PANTHER" id="PTHR10509:SF14">
    <property type="entry name" value="CAFFEOYL-COA O-METHYLTRANSFERASE 3-RELATED"/>
    <property type="match status" value="1"/>
</dbReference>
<keyword evidence="2 4" id="KW-0808">Transferase</keyword>
<dbReference type="InterPro" id="IPR029063">
    <property type="entry name" value="SAM-dependent_MTases_sf"/>
</dbReference>
<dbReference type="CDD" id="cd02440">
    <property type="entry name" value="AdoMet_MTases"/>
    <property type="match status" value="1"/>
</dbReference>
<keyword evidence="1 4" id="KW-0489">Methyltransferase</keyword>
<dbReference type="EMBL" id="JACHVS010000001">
    <property type="protein sequence ID" value="MBB2995077.1"/>
    <property type="molecule type" value="Genomic_DNA"/>
</dbReference>
<evidence type="ECO:0000313" key="5">
    <source>
        <dbReference type="Proteomes" id="UP000523000"/>
    </source>
</evidence>
<evidence type="ECO:0000256" key="1">
    <source>
        <dbReference type="ARBA" id="ARBA00022603"/>
    </source>
</evidence>
<dbReference type="RefSeq" id="WP_183510390.1">
    <property type="nucleotide sequence ID" value="NZ_BAABGK010000113.1"/>
</dbReference>
<dbReference type="SUPFAM" id="SSF53335">
    <property type="entry name" value="S-adenosyl-L-methionine-dependent methyltransferases"/>
    <property type="match status" value="1"/>
</dbReference>
<reference evidence="4 5" key="1">
    <citation type="submission" date="2020-08" db="EMBL/GenBank/DDBJ databases">
        <title>Sequencing the genomes of 1000 actinobacteria strains.</title>
        <authorList>
            <person name="Klenk H.-P."/>
        </authorList>
    </citation>
    <scope>NUCLEOTIDE SEQUENCE [LARGE SCALE GENOMIC DNA]</scope>
    <source>
        <strain evidence="4 5">DSM 22826</strain>
    </source>
</reference>
<organism evidence="4 5">
    <name type="scientific">Paeniglutamicibacter cryotolerans</name>
    <dbReference type="NCBI Taxonomy" id="670079"/>
    <lineage>
        <taxon>Bacteria</taxon>
        <taxon>Bacillati</taxon>
        <taxon>Actinomycetota</taxon>
        <taxon>Actinomycetes</taxon>
        <taxon>Micrococcales</taxon>
        <taxon>Micrococcaceae</taxon>
        <taxon>Paeniglutamicibacter</taxon>
    </lineage>
</organism>
<name>A0A839QH61_9MICC</name>
<protein>
    <submittedName>
        <fullName evidence="4">Putative O-methyltransferase YrrM</fullName>
    </submittedName>
</protein>
<dbReference type="Gene3D" id="3.40.50.150">
    <property type="entry name" value="Vaccinia Virus protein VP39"/>
    <property type="match status" value="1"/>
</dbReference>
<dbReference type="InterPro" id="IPR050362">
    <property type="entry name" value="Cation-dep_OMT"/>
</dbReference>
<dbReference type="Proteomes" id="UP000523000">
    <property type="component" value="Unassembled WGS sequence"/>
</dbReference>
<comment type="caution">
    <text evidence="4">The sequence shown here is derived from an EMBL/GenBank/DDBJ whole genome shotgun (WGS) entry which is preliminary data.</text>
</comment>
<dbReference type="PANTHER" id="PTHR10509">
    <property type="entry name" value="O-METHYLTRANSFERASE-RELATED"/>
    <property type="match status" value="1"/>
</dbReference>
<gene>
    <name evidence="4" type="ORF">E9229_001268</name>
</gene>
<dbReference type="Pfam" id="PF01596">
    <property type="entry name" value="Methyltransf_3"/>
    <property type="match status" value="1"/>
</dbReference>
<dbReference type="PROSITE" id="PS51682">
    <property type="entry name" value="SAM_OMT_I"/>
    <property type="match status" value="1"/>
</dbReference>
<accession>A0A839QH61</accession>
<keyword evidence="5" id="KW-1185">Reference proteome</keyword>
<evidence type="ECO:0000313" key="4">
    <source>
        <dbReference type="EMBL" id="MBB2995077.1"/>
    </source>
</evidence>
<proteinExistence type="predicted"/>
<evidence type="ECO:0000256" key="3">
    <source>
        <dbReference type="ARBA" id="ARBA00022691"/>
    </source>
</evidence>
<dbReference type="GO" id="GO:0008757">
    <property type="term" value="F:S-adenosylmethionine-dependent methyltransferase activity"/>
    <property type="evidence" value="ECO:0007669"/>
    <property type="project" value="TreeGrafter"/>
</dbReference>
<dbReference type="InterPro" id="IPR002935">
    <property type="entry name" value="SAM_O-MeTrfase"/>
</dbReference>
<dbReference type="AlphaFoldDB" id="A0A839QH61"/>
<keyword evidence="3" id="KW-0949">S-adenosyl-L-methionine</keyword>
<sequence length="227" mass="24192">MDEQPATPSQVEDFLVSMLHETDQQLDAGRRRALDAGLPPIEVGPGQGKLLMLLARIQGARRVLEIGTLGGYSTTWLARGVGPDGVVVTCEFEPLHARIARSNLDEAGVGDRVQIRLGAARDTLRQLLEEGVEPFDLVFVDADKENNAHYLEAAIALGRPGTVIVLDNVVRGGAVTEPGDPATQAGRMLEGIRAGLEFLGADPRVDATALQTTGPKGWDGFALALIR</sequence>
<evidence type="ECO:0000256" key="2">
    <source>
        <dbReference type="ARBA" id="ARBA00022679"/>
    </source>
</evidence>
<dbReference type="GO" id="GO:0032259">
    <property type="term" value="P:methylation"/>
    <property type="evidence" value="ECO:0007669"/>
    <property type="project" value="UniProtKB-KW"/>
</dbReference>